<organism evidence="1">
    <name type="scientific">marine sediment metagenome</name>
    <dbReference type="NCBI Taxonomy" id="412755"/>
    <lineage>
        <taxon>unclassified sequences</taxon>
        <taxon>metagenomes</taxon>
        <taxon>ecological metagenomes</taxon>
    </lineage>
</organism>
<accession>X1LG72</accession>
<comment type="caution">
    <text evidence="1">The sequence shown here is derived from an EMBL/GenBank/DDBJ whole genome shotgun (WGS) entry which is preliminary data.</text>
</comment>
<dbReference type="EMBL" id="BARV01006976">
    <property type="protein sequence ID" value="GAI18083.1"/>
    <property type="molecule type" value="Genomic_DNA"/>
</dbReference>
<proteinExistence type="predicted"/>
<name>X1LG72_9ZZZZ</name>
<reference evidence="1" key="1">
    <citation type="journal article" date="2014" name="Front. Microbiol.">
        <title>High frequency of phylogenetically diverse reductive dehalogenase-homologous genes in deep subseafloor sedimentary metagenomes.</title>
        <authorList>
            <person name="Kawai M."/>
            <person name="Futagami T."/>
            <person name="Toyoda A."/>
            <person name="Takaki Y."/>
            <person name="Nishi S."/>
            <person name="Hori S."/>
            <person name="Arai W."/>
            <person name="Tsubouchi T."/>
            <person name="Morono Y."/>
            <person name="Uchiyama I."/>
            <person name="Ito T."/>
            <person name="Fujiyama A."/>
            <person name="Inagaki F."/>
            <person name="Takami H."/>
        </authorList>
    </citation>
    <scope>NUCLEOTIDE SEQUENCE</scope>
    <source>
        <strain evidence="1">Expedition CK06-06</strain>
    </source>
</reference>
<sequence length="100" mass="11473">LFRYHAFIEVPSKECYSSKASIALDILEVHKRVSEDVVYSLSCGLLAETLILELHERIPGNFLIDFGSLWDIFCGCKSRGYTKGKGYTREIYYRNLWGTA</sequence>
<feature type="non-terminal residue" evidence="1">
    <location>
        <position position="1"/>
    </location>
</feature>
<gene>
    <name evidence="1" type="ORF">S06H3_14266</name>
</gene>
<protein>
    <submittedName>
        <fullName evidence="1">Uncharacterized protein</fullName>
    </submittedName>
</protein>
<dbReference type="AlphaFoldDB" id="X1LG72"/>
<evidence type="ECO:0000313" key="1">
    <source>
        <dbReference type="EMBL" id="GAI18083.1"/>
    </source>
</evidence>